<dbReference type="SUPFAM" id="SSF63817">
    <property type="entry name" value="Sortase"/>
    <property type="match status" value="1"/>
</dbReference>
<evidence type="ECO:0000256" key="1">
    <source>
        <dbReference type="ARBA" id="ARBA00022801"/>
    </source>
</evidence>
<dbReference type="InterPro" id="IPR042003">
    <property type="entry name" value="Sortase_E"/>
</dbReference>
<feature type="active site" description="Proton donor/acceptor" evidence="2">
    <location>
        <position position="129"/>
    </location>
</feature>
<keyword evidence="3" id="KW-0472">Membrane</keyword>
<proteinExistence type="predicted"/>
<organism evidence="4 5">
    <name type="scientific">Blastococcus aggregatus</name>
    <dbReference type="NCBI Taxonomy" id="38502"/>
    <lineage>
        <taxon>Bacteria</taxon>
        <taxon>Bacillati</taxon>
        <taxon>Actinomycetota</taxon>
        <taxon>Actinomycetes</taxon>
        <taxon>Geodermatophilales</taxon>
        <taxon>Geodermatophilaceae</taxon>
        <taxon>Blastococcus</taxon>
    </lineage>
</organism>
<gene>
    <name evidence="4" type="ORF">SAMN05660748_2770</name>
</gene>
<feature type="transmembrane region" description="Helical" evidence="3">
    <location>
        <begin position="20"/>
        <end position="40"/>
    </location>
</feature>
<evidence type="ECO:0000313" key="4">
    <source>
        <dbReference type="EMBL" id="SOC50033.1"/>
    </source>
</evidence>
<feature type="active site" description="Acyl-thioester intermediate" evidence="2">
    <location>
        <position position="214"/>
    </location>
</feature>
<dbReference type="InterPro" id="IPR023365">
    <property type="entry name" value="Sortase_dom-sf"/>
</dbReference>
<dbReference type="GO" id="GO:0016787">
    <property type="term" value="F:hydrolase activity"/>
    <property type="evidence" value="ECO:0007669"/>
    <property type="project" value="UniProtKB-KW"/>
</dbReference>
<accession>A0A285V7N8</accession>
<reference evidence="5" key="1">
    <citation type="submission" date="2017-08" db="EMBL/GenBank/DDBJ databases">
        <authorList>
            <person name="Varghese N."/>
            <person name="Submissions S."/>
        </authorList>
    </citation>
    <scope>NUCLEOTIDE SEQUENCE [LARGE SCALE GENOMIC DNA]</scope>
    <source>
        <strain evidence="5">DSM 4725</strain>
    </source>
</reference>
<keyword evidence="3" id="KW-1133">Transmembrane helix</keyword>
<dbReference type="NCBIfam" id="TIGR01076">
    <property type="entry name" value="sortase_fam"/>
    <property type="match status" value="1"/>
</dbReference>
<sequence>MHGTQSTSAQSRWRTVARSIGEVLVTGGLVVLLFVVYELFVTDVLTDRRQDQLKRDLRQGWTAEAEARPAPRVSILGDAFAVLHIPRLGADYEQVVLEGTAEEQLAQGPGHYEGTALPGEQGNVALAGHRVGKGSPFLDLDRLRPGDPIVIETADRWFVYRVLGDPVTGDFTTDPSGIPGQQIVRPSDIEVISPTPNGAEDGPPSGAYLTLTTCHPKYSARQRLIIHAGLEGDGLTKTEMPDGPPALRES</sequence>
<dbReference type="Gene3D" id="2.40.260.10">
    <property type="entry name" value="Sortase"/>
    <property type="match status" value="1"/>
</dbReference>
<dbReference type="Proteomes" id="UP000219435">
    <property type="component" value="Unassembled WGS sequence"/>
</dbReference>
<keyword evidence="1" id="KW-0378">Hydrolase</keyword>
<dbReference type="CDD" id="cd05830">
    <property type="entry name" value="Sortase_E"/>
    <property type="match status" value="1"/>
</dbReference>
<dbReference type="Pfam" id="PF04203">
    <property type="entry name" value="Sortase"/>
    <property type="match status" value="1"/>
</dbReference>
<evidence type="ECO:0000256" key="3">
    <source>
        <dbReference type="SAM" id="Phobius"/>
    </source>
</evidence>
<dbReference type="AlphaFoldDB" id="A0A285V7N8"/>
<dbReference type="OrthoDB" id="5242879at2"/>
<protein>
    <submittedName>
        <fullName evidence="4">Sortase A</fullName>
    </submittedName>
</protein>
<dbReference type="InterPro" id="IPR005754">
    <property type="entry name" value="Sortase"/>
</dbReference>
<dbReference type="NCBIfam" id="NF033747">
    <property type="entry name" value="class_E_sortase"/>
    <property type="match status" value="1"/>
</dbReference>
<evidence type="ECO:0000313" key="5">
    <source>
        <dbReference type="Proteomes" id="UP000219435"/>
    </source>
</evidence>
<keyword evidence="5" id="KW-1185">Reference proteome</keyword>
<keyword evidence="3" id="KW-0812">Transmembrane</keyword>
<dbReference type="EMBL" id="OBQI01000004">
    <property type="protein sequence ID" value="SOC50033.1"/>
    <property type="molecule type" value="Genomic_DNA"/>
</dbReference>
<dbReference type="RefSeq" id="WP_097195609.1">
    <property type="nucleotide sequence ID" value="NZ_OBQI01000004.1"/>
</dbReference>
<dbReference type="InterPro" id="IPR053465">
    <property type="entry name" value="Sortase_Class_E"/>
</dbReference>
<name>A0A285V7N8_9ACTN</name>
<evidence type="ECO:0000256" key="2">
    <source>
        <dbReference type="PIRSR" id="PIRSR605754-1"/>
    </source>
</evidence>